<dbReference type="PANTHER" id="PTHR30619:SF1">
    <property type="entry name" value="RECOMBINATION PROTEIN 2"/>
    <property type="match status" value="1"/>
</dbReference>
<comment type="caution">
    <text evidence="1">The sequence shown here is derived from an EMBL/GenBank/DDBJ whole genome shotgun (WGS) entry which is preliminary data.</text>
</comment>
<accession>A0A9W6EQS7</accession>
<gene>
    <name evidence="1" type="ORF">WR164_01850</name>
</gene>
<reference evidence="1" key="2">
    <citation type="journal article" date="2023" name="PLoS ONE">
        <title>Philodulcilactobacillus myokoensis gen. nov., sp. nov., a fructophilic, acidophilic, and agar-phobic lactic acid bacterium isolated from fermented vegetable extracts.</title>
        <authorList>
            <person name="Kouya T."/>
            <person name="Ishiyama Y."/>
            <person name="Ohashi S."/>
            <person name="Kumakubo R."/>
            <person name="Yamazaki T."/>
            <person name="Otaki T."/>
        </authorList>
    </citation>
    <scope>NUCLEOTIDE SEQUENCE</scope>
    <source>
        <strain evidence="1">WR16-4</strain>
    </source>
</reference>
<dbReference type="InterPro" id="IPR052159">
    <property type="entry name" value="Competence_DNA_uptake"/>
</dbReference>
<dbReference type="InterPro" id="IPR036866">
    <property type="entry name" value="RibonucZ/Hydroxyglut_hydro"/>
</dbReference>
<keyword evidence="2" id="KW-1185">Reference proteome</keyword>
<dbReference type="RefSeq" id="WP_286135664.1">
    <property type="nucleotide sequence ID" value="NZ_BRPL01000002.1"/>
</dbReference>
<name>A0A9W6EQS7_9LACO</name>
<dbReference type="SUPFAM" id="SSF56281">
    <property type="entry name" value="Metallo-hydrolase/oxidoreductase"/>
    <property type="match status" value="1"/>
</dbReference>
<dbReference type="AlphaFoldDB" id="A0A9W6EQS7"/>
<dbReference type="Gene3D" id="3.60.15.10">
    <property type="entry name" value="Ribonuclease Z/Hydroxyacylglutathione hydrolase-like"/>
    <property type="match status" value="1"/>
</dbReference>
<dbReference type="Proteomes" id="UP001144204">
    <property type="component" value="Unassembled WGS sequence"/>
</dbReference>
<organism evidence="1 2">
    <name type="scientific">Philodulcilactobacillus myokoensis</name>
    <dbReference type="NCBI Taxonomy" id="2929573"/>
    <lineage>
        <taxon>Bacteria</taxon>
        <taxon>Bacillati</taxon>
        <taxon>Bacillota</taxon>
        <taxon>Bacilli</taxon>
        <taxon>Lactobacillales</taxon>
        <taxon>Lactobacillaceae</taxon>
        <taxon>Philodulcilactobacillus</taxon>
    </lineage>
</organism>
<evidence type="ECO:0008006" key="3">
    <source>
        <dbReference type="Google" id="ProtNLM"/>
    </source>
</evidence>
<sequence>MIISIVKFFDSGDGDMSYIYHNSDNFSIIDCNLPDDYFDRNKILDELEEKESKKQIFRFISTHPDEDHFHGLKDINNKLDIINFYCVKNDVNKEDITDDFKEYKKLRNSSRTFYIHKNATRRWMNMSTNKIGSAGINILWPDVNNYYFKEKFNEINNNDYASPNDISPIIKYSVKDNANIMFMGDIETDFLKKINDDVDWPSIDVLLAPHHGRKSGHIPYDILNKLNPKLIILGHAPSKDMDYYSNWNTILKNNSGDITLDCSGDFINVWVKNDEYTSNISFNNNENKNNLNLNYLGSIKVN</sequence>
<protein>
    <recommendedName>
        <fullName evidence="3">Metallo-beta-lactamase domain-containing protein</fullName>
    </recommendedName>
</protein>
<evidence type="ECO:0000313" key="1">
    <source>
        <dbReference type="EMBL" id="GLB46206.1"/>
    </source>
</evidence>
<reference evidence="1" key="1">
    <citation type="submission" date="2022-07" db="EMBL/GenBank/DDBJ databases">
        <authorList>
            <person name="Kouya T."/>
            <person name="Ishiyama Y."/>
        </authorList>
    </citation>
    <scope>NUCLEOTIDE SEQUENCE</scope>
    <source>
        <strain evidence="1">WR16-4</strain>
    </source>
</reference>
<proteinExistence type="predicted"/>
<evidence type="ECO:0000313" key="2">
    <source>
        <dbReference type="Proteomes" id="UP001144204"/>
    </source>
</evidence>
<dbReference type="EMBL" id="BRPL01000002">
    <property type="protein sequence ID" value="GLB46206.1"/>
    <property type="molecule type" value="Genomic_DNA"/>
</dbReference>
<dbReference type="PANTHER" id="PTHR30619">
    <property type="entry name" value="DNA INTERNALIZATION/COMPETENCE PROTEIN COMEC/REC2"/>
    <property type="match status" value="1"/>
</dbReference>